<keyword evidence="11" id="KW-1185">Reference proteome</keyword>
<feature type="transmembrane region" description="Helical" evidence="8">
    <location>
        <begin position="465"/>
        <end position="485"/>
    </location>
</feature>
<keyword evidence="5" id="KW-0560">Oxidoreductase</keyword>
<dbReference type="EMBL" id="JAAGRQ010000140">
    <property type="protein sequence ID" value="NDY58772.1"/>
    <property type="molecule type" value="Genomic_DNA"/>
</dbReference>
<dbReference type="GO" id="GO:0008137">
    <property type="term" value="F:NADH dehydrogenase (ubiquinone) activity"/>
    <property type="evidence" value="ECO:0007669"/>
    <property type="project" value="InterPro"/>
</dbReference>
<accession>A0A7K3NRE8</accession>
<evidence type="ECO:0000313" key="10">
    <source>
        <dbReference type="EMBL" id="NDY58772.1"/>
    </source>
</evidence>
<dbReference type="InterPro" id="IPR052175">
    <property type="entry name" value="ComplexI-like_HydComp"/>
</dbReference>
<evidence type="ECO:0000256" key="4">
    <source>
        <dbReference type="ARBA" id="ARBA00022989"/>
    </source>
</evidence>
<dbReference type="Proteomes" id="UP000469724">
    <property type="component" value="Unassembled WGS sequence"/>
</dbReference>
<evidence type="ECO:0000259" key="9">
    <source>
        <dbReference type="Pfam" id="PF00361"/>
    </source>
</evidence>
<dbReference type="GO" id="GO:0016491">
    <property type="term" value="F:oxidoreductase activity"/>
    <property type="evidence" value="ECO:0007669"/>
    <property type="project" value="UniProtKB-KW"/>
</dbReference>
<organism evidence="10 11">
    <name type="scientific">Desulfolutivibrio sulfodismutans</name>
    <dbReference type="NCBI Taxonomy" id="63561"/>
    <lineage>
        <taxon>Bacteria</taxon>
        <taxon>Pseudomonadati</taxon>
        <taxon>Thermodesulfobacteriota</taxon>
        <taxon>Desulfovibrionia</taxon>
        <taxon>Desulfovibrionales</taxon>
        <taxon>Desulfovibrionaceae</taxon>
        <taxon>Desulfolutivibrio</taxon>
    </lineage>
</organism>
<proteinExistence type="predicted"/>
<feature type="transmembrane region" description="Helical" evidence="8">
    <location>
        <begin position="332"/>
        <end position="355"/>
    </location>
</feature>
<feature type="transmembrane region" description="Helical" evidence="8">
    <location>
        <begin position="242"/>
        <end position="262"/>
    </location>
</feature>
<evidence type="ECO:0000256" key="2">
    <source>
        <dbReference type="ARBA" id="ARBA00022475"/>
    </source>
</evidence>
<sequence length="597" mass="61835">MIANLHPALPLFAGAALTAFFGKKTGGAVSLAAALASVWAVSILPGDGGAALSLHPAGMALDFLRADKLAVLFAWIFTLSASLSCLFAFGRQGGPERAATLAYAGSALGAVFAGDMVTLYVFWEAMALAAVFVILAGGTEKSRAAAYRYALVHLFGGICLLAGLVLLAAKTGSTAFTAALLADGGPGSLLVLAGFLINASAFPFSAWLPDSYPESSPTGGVFLSAFTTKTAVYVLIRGFPGFDILIVAGCLMILYGLIYALRENDLRRLLSYSITNQVGFMLVGVGIGTPEALNGACALAFCHILYKSLMFMSAGSVIAATGKRKLTELGGLFSAMPLTFAATVVGAMSLSALPGTCGFVSKPMVLAATADAHMALMWLFLEAASAGTLLYAGLAVPYFIFFGQTPGAPEASKKPTQGREAPVAALAGMGLAALACLGIGVYPWPLYALLPFAAPEFVPFSPGRVTATIELLAFAGLFFALYAPILRRRPGITLDTDFFYRRGGRFLYRLSDAATGGINTAAADMAARAAAALHRLTAQGPQRLAAMVVTLFSPLLGKNAQRLRDEAALAAQTWTPPVGVTLAAALFGLCLILMLVL</sequence>
<dbReference type="GO" id="GO:0005886">
    <property type="term" value="C:plasma membrane"/>
    <property type="evidence" value="ECO:0007669"/>
    <property type="project" value="UniProtKB-SubCell"/>
</dbReference>
<feature type="transmembrane region" description="Helical" evidence="8">
    <location>
        <begin position="120"/>
        <end position="138"/>
    </location>
</feature>
<evidence type="ECO:0000256" key="1">
    <source>
        <dbReference type="ARBA" id="ARBA00004651"/>
    </source>
</evidence>
<comment type="caution">
    <text evidence="10">The sequence shown here is derived from an EMBL/GenBank/DDBJ whole genome shotgun (WGS) entry which is preliminary data.</text>
</comment>
<feature type="transmembrane region" description="Helical" evidence="8">
    <location>
        <begin position="150"/>
        <end position="169"/>
    </location>
</feature>
<feature type="domain" description="NADH:quinone oxidoreductase/Mrp antiporter transmembrane" evidence="9">
    <location>
        <begin position="113"/>
        <end position="380"/>
    </location>
</feature>
<evidence type="ECO:0000256" key="5">
    <source>
        <dbReference type="ARBA" id="ARBA00023002"/>
    </source>
</evidence>
<dbReference type="GO" id="GO:0042773">
    <property type="term" value="P:ATP synthesis coupled electron transport"/>
    <property type="evidence" value="ECO:0007669"/>
    <property type="project" value="InterPro"/>
</dbReference>
<dbReference type="PRINTS" id="PR01437">
    <property type="entry name" value="NUOXDRDTASE4"/>
</dbReference>
<evidence type="ECO:0000313" key="11">
    <source>
        <dbReference type="Proteomes" id="UP000469724"/>
    </source>
</evidence>
<feature type="transmembrane region" description="Helical" evidence="8">
    <location>
        <begin position="293"/>
        <end position="320"/>
    </location>
</feature>
<reference evidence="10 11" key="1">
    <citation type="submission" date="2020-02" db="EMBL/GenBank/DDBJ databases">
        <title>Comparative genomics of sulfur disproportionating microorganisms.</title>
        <authorList>
            <person name="Ward L.M."/>
            <person name="Bertran E."/>
            <person name="Johnston D.T."/>
        </authorList>
    </citation>
    <scope>NUCLEOTIDE SEQUENCE [LARGE SCALE GENOMIC DNA]</scope>
    <source>
        <strain evidence="10 11">DSM 3696</strain>
    </source>
</reference>
<keyword evidence="2" id="KW-1003">Cell membrane</keyword>
<dbReference type="PANTHER" id="PTHR42682:SF4">
    <property type="entry name" value="NADH-UBIQUINONE_PLASTOQUINONE"/>
    <property type="match status" value="1"/>
</dbReference>
<dbReference type="AlphaFoldDB" id="A0A7K3NRE8"/>
<evidence type="ECO:0000256" key="3">
    <source>
        <dbReference type="ARBA" id="ARBA00022692"/>
    </source>
</evidence>
<gene>
    <name evidence="10" type="ORF">G3N56_18710</name>
</gene>
<feature type="transmembrane region" description="Helical" evidence="8">
    <location>
        <begin position="375"/>
        <end position="402"/>
    </location>
</feature>
<keyword evidence="3 7" id="KW-0812">Transmembrane</keyword>
<dbReference type="InterPro" id="IPR001750">
    <property type="entry name" value="ND/Mrp_TM"/>
</dbReference>
<feature type="transmembrane region" description="Helical" evidence="8">
    <location>
        <begin position="69"/>
        <end position="89"/>
    </location>
</feature>
<feature type="transmembrane region" description="Helical" evidence="8">
    <location>
        <begin position="573"/>
        <end position="596"/>
    </location>
</feature>
<evidence type="ECO:0000256" key="7">
    <source>
        <dbReference type="RuleBase" id="RU000320"/>
    </source>
</evidence>
<keyword evidence="4 8" id="KW-1133">Transmembrane helix</keyword>
<feature type="transmembrane region" description="Helical" evidence="8">
    <location>
        <begin position="269"/>
        <end position="287"/>
    </location>
</feature>
<dbReference type="NCBIfam" id="NF009310">
    <property type="entry name" value="PRK12668.1"/>
    <property type="match status" value="1"/>
</dbReference>
<dbReference type="Pfam" id="PF00361">
    <property type="entry name" value="Proton_antipo_M"/>
    <property type="match status" value="1"/>
</dbReference>
<protein>
    <submittedName>
        <fullName evidence="10">Na(+)/H(+) antiporter subunit D</fullName>
    </submittedName>
</protein>
<evidence type="ECO:0000256" key="8">
    <source>
        <dbReference type="SAM" id="Phobius"/>
    </source>
</evidence>
<name>A0A7K3NRE8_9BACT</name>
<dbReference type="PANTHER" id="PTHR42682">
    <property type="entry name" value="HYDROGENASE-4 COMPONENT F"/>
    <property type="match status" value="1"/>
</dbReference>
<evidence type="ECO:0000256" key="6">
    <source>
        <dbReference type="ARBA" id="ARBA00023136"/>
    </source>
</evidence>
<comment type="subcellular location">
    <subcellularLocation>
        <location evidence="1">Cell membrane</location>
        <topology evidence="1">Multi-pass membrane protein</topology>
    </subcellularLocation>
    <subcellularLocation>
        <location evidence="7">Membrane</location>
        <topology evidence="7">Multi-pass membrane protein</topology>
    </subcellularLocation>
</comment>
<dbReference type="InterPro" id="IPR003918">
    <property type="entry name" value="NADH_UbQ_OxRdtase"/>
</dbReference>
<feature type="transmembrane region" description="Helical" evidence="8">
    <location>
        <begin position="423"/>
        <end position="445"/>
    </location>
</feature>
<dbReference type="RefSeq" id="WP_163303838.1">
    <property type="nucleotide sequence ID" value="NZ_JAAGRQ010000140.1"/>
</dbReference>
<keyword evidence="6 8" id="KW-0472">Membrane</keyword>